<accession>A0A4R2FB39</accession>
<dbReference type="PROSITE" id="PS51118">
    <property type="entry name" value="HTH_HXLR"/>
    <property type="match status" value="1"/>
</dbReference>
<evidence type="ECO:0000256" key="2">
    <source>
        <dbReference type="ARBA" id="ARBA00023125"/>
    </source>
</evidence>
<dbReference type="InterPro" id="IPR011991">
    <property type="entry name" value="ArsR-like_HTH"/>
</dbReference>
<name>A0A4R2FB39_9GAMM</name>
<protein>
    <submittedName>
        <fullName evidence="5">HxlR family transcriptional regulator</fullName>
    </submittedName>
</protein>
<feature type="domain" description="HTH hxlR-type" evidence="4">
    <location>
        <begin position="14"/>
        <end position="113"/>
    </location>
</feature>
<reference evidence="5 6" key="1">
    <citation type="submission" date="2019-03" db="EMBL/GenBank/DDBJ databases">
        <title>Freshwater and sediment microbial communities from various areas in North America, analyzing microbe dynamics in response to fracking.</title>
        <authorList>
            <person name="Lamendella R."/>
        </authorList>
    </citation>
    <scope>NUCLEOTIDE SEQUENCE [LARGE SCALE GENOMIC DNA]</scope>
    <source>
        <strain evidence="5 6">74A</strain>
    </source>
</reference>
<comment type="caution">
    <text evidence="5">The sequence shown here is derived from an EMBL/GenBank/DDBJ whole genome shotgun (WGS) entry which is preliminary data.</text>
</comment>
<keyword evidence="2" id="KW-0238">DNA-binding</keyword>
<dbReference type="PANTHER" id="PTHR33204:SF37">
    <property type="entry name" value="HTH-TYPE TRANSCRIPTIONAL REGULATOR YODB"/>
    <property type="match status" value="1"/>
</dbReference>
<evidence type="ECO:0000259" key="4">
    <source>
        <dbReference type="PROSITE" id="PS51118"/>
    </source>
</evidence>
<dbReference type="PANTHER" id="PTHR33204">
    <property type="entry name" value="TRANSCRIPTIONAL REGULATOR, MARR FAMILY"/>
    <property type="match status" value="1"/>
</dbReference>
<dbReference type="Proteomes" id="UP000294832">
    <property type="component" value="Unassembled WGS sequence"/>
</dbReference>
<dbReference type="InterPro" id="IPR036388">
    <property type="entry name" value="WH-like_DNA-bd_sf"/>
</dbReference>
<dbReference type="Gene3D" id="1.10.10.10">
    <property type="entry name" value="Winged helix-like DNA-binding domain superfamily/Winged helix DNA-binding domain"/>
    <property type="match status" value="1"/>
</dbReference>
<evidence type="ECO:0000313" key="5">
    <source>
        <dbReference type="EMBL" id="TCN84606.1"/>
    </source>
</evidence>
<dbReference type="GO" id="GO:0003677">
    <property type="term" value="F:DNA binding"/>
    <property type="evidence" value="ECO:0007669"/>
    <property type="project" value="UniProtKB-KW"/>
</dbReference>
<keyword evidence="1" id="KW-0805">Transcription regulation</keyword>
<sequence length="136" mass="15846">MTEALSYNVYSRNCPARWFFDRLAERWVLLIIGLLRDGKPLRFNELKRQVDGISQKVLSQKLKQLERDGLIVRQVYATVPVTVEYQLTRLGLSFADTIEKVSQWAEANVEQMFQAQQQYDAQTDAMTPRPSMRYLG</sequence>
<dbReference type="RefSeq" id="WP_133038824.1">
    <property type="nucleotide sequence ID" value="NZ_SLWF01000011.1"/>
</dbReference>
<dbReference type="InterPro" id="IPR036390">
    <property type="entry name" value="WH_DNA-bd_sf"/>
</dbReference>
<evidence type="ECO:0000256" key="1">
    <source>
        <dbReference type="ARBA" id="ARBA00023015"/>
    </source>
</evidence>
<keyword evidence="3" id="KW-0804">Transcription</keyword>
<dbReference type="Pfam" id="PF01638">
    <property type="entry name" value="HxlR"/>
    <property type="match status" value="1"/>
</dbReference>
<evidence type="ECO:0000313" key="6">
    <source>
        <dbReference type="Proteomes" id="UP000294832"/>
    </source>
</evidence>
<keyword evidence="6" id="KW-1185">Reference proteome</keyword>
<dbReference type="OrthoDB" id="9807069at2"/>
<gene>
    <name evidence="5" type="ORF">EDC91_11120</name>
</gene>
<dbReference type="InterPro" id="IPR002577">
    <property type="entry name" value="HTH_HxlR"/>
</dbReference>
<proteinExistence type="predicted"/>
<dbReference type="CDD" id="cd00090">
    <property type="entry name" value="HTH_ARSR"/>
    <property type="match status" value="1"/>
</dbReference>
<dbReference type="EMBL" id="SLWF01000011">
    <property type="protein sequence ID" value="TCN84606.1"/>
    <property type="molecule type" value="Genomic_DNA"/>
</dbReference>
<evidence type="ECO:0000256" key="3">
    <source>
        <dbReference type="ARBA" id="ARBA00023163"/>
    </source>
</evidence>
<organism evidence="5 6">
    <name type="scientific">Shewanella fodinae</name>
    <dbReference type="NCBI Taxonomy" id="552357"/>
    <lineage>
        <taxon>Bacteria</taxon>
        <taxon>Pseudomonadati</taxon>
        <taxon>Pseudomonadota</taxon>
        <taxon>Gammaproteobacteria</taxon>
        <taxon>Alteromonadales</taxon>
        <taxon>Shewanellaceae</taxon>
        <taxon>Shewanella</taxon>
    </lineage>
</organism>
<dbReference type="SUPFAM" id="SSF46785">
    <property type="entry name" value="Winged helix' DNA-binding domain"/>
    <property type="match status" value="1"/>
</dbReference>
<dbReference type="GO" id="GO:0006355">
    <property type="term" value="P:regulation of DNA-templated transcription"/>
    <property type="evidence" value="ECO:0007669"/>
    <property type="project" value="UniProtKB-ARBA"/>
</dbReference>
<dbReference type="AlphaFoldDB" id="A0A4R2FB39"/>